<organism evidence="1 2">
    <name type="scientific">Cladonia borealis</name>
    <dbReference type="NCBI Taxonomy" id="184061"/>
    <lineage>
        <taxon>Eukaryota</taxon>
        <taxon>Fungi</taxon>
        <taxon>Dikarya</taxon>
        <taxon>Ascomycota</taxon>
        <taxon>Pezizomycotina</taxon>
        <taxon>Lecanoromycetes</taxon>
        <taxon>OSLEUM clade</taxon>
        <taxon>Lecanoromycetidae</taxon>
        <taxon>Lecanorales</taxon>
        <taxon>Lecanorineae</taxon>
        <taxon>Cladoniaceae</taxon>
        <taxon>Cladonia</taxon>
    </lineage>
</organism>
<name>A0AA39UZN9_9LECA</name>
<evidence type="ECO:0000313" key="1">
    <source>
        <dbReference type="EMBL" id="KAK0509937.1"/>
    </source>
</evidence>
<gene>
    <name evidence="1" type="ORF">JMJ35_007331</name>
</gene>
<sequence>MVAIARHPMYRTHVRRLCISPKAIPSPLLDRQQFEDWLHGDRNLIGDPRLSYANGGHYPNVRPNVIWEQMPPHLDDAYQEYKQTYLDQVEFQPKAEALLQYSISQFALLTYVISRVHWPRQKWLHAGSWRDCCQDQGVHPLTHAWQAGVVLPVFDMEQAESVLKAVIRGQSYSGAQIDISSLLQDCDTRIMDLRIANSGEYLLQDLTANIRQLNVFFNSFSLEGLTNLMITGKFANFLARLAKLSNLTCSMRRLNGSTQRPTVHTPQTFGLTDIFANTVWPHLTNLNLERFLTSEAEPMNVLARHKFSLRSLSLQYLLLSRGSWYAIFADLRGGALQQLEVWHLGYRNDASRVYDELFLSDPNYWAPGPLSESHPLYQFVVHNETWDDSIADDLAANRRCWGFRERLITGS</sequence>
<dbReference type="AlphaFoldDB" id="A0AA39UZN9"/>
<comment type="caution">
    <text evidence="1">The sequence shown here is derived from an EMBL/GenBank/DDBJ whole genome shotgun (WGS) entry which is preliminary data.</text>
</comment>
<keyword evidence="2" id="KW-1185">Reference proteome</keyword>
<accession>A0AA39UZN9</accession>
<evidence type="ECO:0000313" key="2">
    <source>
        <dbReference type="Proteomes" id="UP001166286"/>
    </source>
</evidence>
<proteinExistence type="predicted"/>
<dbReference type="EMBL" id="JAFEKC020000017">
    <property type="protein sequence ID" value="KAK0509937.1"/>
    <property type="molecule type" value="Genomic_DNA"/>
</dbReference>
<dbReference type="Proteomes" id="UP001166286">
    <property type="component" value="Unassembled WGS sequence"/>
</dbReference>
<reference evidence="1" key="1">
    <citation type="submission" date="2023-03" db="EMBL/GenBank/DDBJ databases">
        <title>Complete genome of Cladonia borealis.</title>
        <authorList>
            <person name="Park H."/>
        </authorList>
    </citation>
    <scope>NUCLEOTIDE SEQUENCE</scope>
    <source>
        <strain evidence="1">ANT050790</strain>
    </source>
</reference>
<protein>
    <submittedName>
        <fullName evidence="1">Uncharacterized protein</fullName>
    </submittedName>
</protein>